<dbReference type="Proteomes" id="UP000236161">
    <property type="component" value="Unassembled WGS sequence"/>
</dbReference>
<dbReference type="AlphaFoldDB" id="A0A2I0B9X3"/>
<protein>
    <submittedName>
        <fullName evidence="1">Uncharacterized protein</fullName>
    </submittedName>
</protein>
<proteinExistence type="predicted"/>
<evidence type="ECO:0000313" key="1">
    <source>
        <dbReference type="EMBL" id="PKA64596.1"/>
    </source>
</evidence>
<evidence type="ECO:0000313" key="2">
    <source>
        <dbReference type="Proteomes" id="UP000236161"/>
    </source>
</evidence>
<dbReference type="EMBL" id="KZ451903">
    <property type="protein sequence ID" value="PKA64596.1"/>
    <property type="molecule type" value="Genomic_DNA"/>
</dbReference>
<organism evidence="1 2">
    <name type="scientific">Apostasia shenzhenica</name>
    <dbReference type="NCBI Taxonomy" id="1088818"/>
    <lineage>
        <taxon>Eukaryota</taxon>
        <taxon>Viridiplantae</taxon>
        <taxon>Streptophyta</taxon>
        <taxon>Embryophyta</taxon>
        <taxon>Tracheophyta</taxon>
        <taxon>Spermatophyta</taxon>
        <taxon>Magnoliopsida</taxon>
        <taxon>Liliopsida</taxon>
        <taxon>Asparagales</taxon>
        <taxon>Orchidaceae</taxon>
        <taxon>Apostasioideae</taxon>
        <taxon>Apostasia</taxon>
    </lineage>
</organism>
<name>A0A2I0B9X3_9ASPA</name>
<gene>
    <name evidence="1" type="ORF">AXF42_Ash007342</name>
</gene>
<keyword evidence="2" id="KW-1185">Reference proteome</keyword>
<sequence length="112" mass="12470">MLTGFKKTIDSDKSTRVLDLCDWQELDDQLLVTENLQLSESHADMAISINPEKTTAVDVPTLWPTALVGSYGSLNVVADSTSRCGPNIVPGITAESYDQISWLMLYELRHRQ</sequence>
<reference evidence="1 2" key="1">
    <citation type="journal article" date="2017" name="Nature">
        <title>The Apostasia genome and the evolution of orchids.</title>
        <authorList>
            <person name="Zhang G.Q."/>
            <person name="Liu K.W."/>
            <person name="Li Z."/>
            <person name="Lohaus R."/>
            <person name="Hsiao Y.Y."/>
            <person name="Niu S.C."/>
            <person name="Wang J.Y."/>
            <person name="Lin Y.C."/>
            <person name="Xu Q."/>
            <person name="Chen L.J."/>
            <person name="Yoshida K."/>
            <person name="Fujiwara S."/>
            <person name="Wang Z.W."/>
            <person name="Zhang Y.Q."/>
            <person name="Mitsuda N."/>
            <person name="Wang M."/>
            <person name="Liu G.H."/>
            <person name="Pecoraro L."/>
            <person name="Huang H.X."/>
            <person name="Xiao X.J."/>
            <person name="Lin M."/>
            <person name="Wu X.Y."/>
            <person name="Wu W.L."/>
            <person name="Chen Y.Y."/>
            <person name="Chang S.B."/>
            <person name="Sakamoto S."/>
            <person name="Ohme-Takagi M."/>
            <person name="Yagi M."/>
            <person name="Zeng S.J."/>
            <person name="Shen C.Y."/>
            <person name="Yeh C.M."/>
            <person name="Luo Y.B."/>
            <person name="Tsai W.C."/>
            <person name="Van de Peer Y."/>
            <person name="Liu Z.J."/>
        </authorList>
    </citation>
    <scope>NUCLEOTIDE SEQUENCE [LARGE SCALE GENOMIC DNA]</scope>
    <source>
        <strain evidence="2">cv. Shenzhen</strain>
        <tissue evidence="1">Stem</tissue>
    </source>
</reference>
<accession>A0A2I0B9X3</accession>